<accession>A0A6A3QU02</accession>
<dbReference type="EMBL" id="QXFZ01002032">
    <property type="protein sequence ID" value="KAE9081668.1"/>
    <property type="molecule type" value="Genomic_DNA"/>
</dbReference>
<feature type="non-terminal residue" evidence="1">
    <location>
        <position position="1"/>
    </location>
</feature>
<organism evidence="1 2">
    <name type="scientific">Phytophthora fragariae</name>
    <dbReference type="NCBI Taxonomy" id="53985"/>
    <lineage>
        <taxon>Eukaryota</taxon>
        <taxon>Sar</taxon>
        <taxon>Stramenopiles</taxon>
        <taxon>Oomycota</taxon>
        <taxon>Peronosporomycetes</taxon>
        <taxon>Peronosporales</taxon>
        <taxon>Peronosporaceae</taxon>
        <taxon>Phytophthora</taxon>
    </lineage>
</organism>
<gene>
    <name evidence="1" type="ORF">PF007_g22566</name>
</gene>
<dbReference type="Proteomes" id="UP000441208">
    <property type="component" value="Unassembled WGS sequence"/>
</dbReference>
<name>A0A6A3QU02_9STRA</name>
<sequence length="165" mass="17905">SVPPPDWARVLVSARTLGWSLEPASERTPDRTPELAWVPMPASLPGLVLARTLDCAQVLDSVSTPDWARVLVSARTLGWSLEPASERTPDCTPELAWVPMPASLPGLVLARTLDCAQVLDSVPPPDWARVLVSADRWAAWLMEVSARLYALVAVLPALCEYTVSL</sequence>
<proteinExistence type="predicted"/>
<reference evidence="1 2" key="1">
    <citation type="submission" date="2018-08" db="EMBL/GenBank/DDBJ databases">
        <title>Genomic investigation of the strawberry pathogen Phytophthora fragariae indicates pathogenicity is determined by transcriptional variation in three key races.</title>
        <authorList>
            <person name="Adams T.M."/>
            <person name="Armitage A.D."/>
            <person name="Sobczyk M.K."/>
            <person name="Bates H.J."/>
            <person name="Dunwell J.M."/>
            <person name="Nellist C.F."/>
            <person name="Harrison R.J."/>
        </authorList>
    </citation>
    <scope>NUCLEOTIDE SEQUENCE [LARGE SCALE GENOMIC DNA]</scope>
    <source>
        <strain evidence="1 2">NOV-71</strain>
    </source>
</reference>
<evidence type="ECO:0000313" key="1">
    <source>
        <dbReference type="EMBL" id="KAE9081668.1"/>
    </source>
</evidence>
<comment type="caution">
    <text evidence="1">The sequence shown here is derived from an EMBL/GenBank/DDBJ whole genome shotgun (WGS) entry which is preliminary data.</text>
</comment>
<protein>
    <submittedName>
        <fullName evidence="1">Uncharacterized protein</fullName>
    </submittedName>
</protein>
<dbReference type="AlphaFoldDB" id="A0A6A3QU02"/>
<evidence type="ECO:0000313" key="2">
    <source>
        <dbReference type="Proteomes" id="UP000441208"/>
    </source>
</evidence>